<dbReference type="RefSeq" id="WP_169495508.1">
    <property type="nucleotide sequence ID" value="NZ_JABBGM010000034.1"/>
</dbReference>
<protein>
    <submittedName>
        <fullName evidence="1">Uncharacterized protein</fullName>
    </submittedName>
</protein>
<reference evidence="1 2" key="1">
    <citation type="submission" date="2020-04" db="EMBL/GenBank/DDBJ databases">
        <title>Novosphingobium sp. TW-4 isolated from soil.</title>
        <authorList>
            <person name="Dahal R.H."/>
            <person name="Chaudhary D.K."/>
        </authorList>
    </citation>
    <scope>NUCLEOTIDE SEQUENCE [LARGE SCALE GENOMIC DNA]</scope>
    <source>
        <strain evidence="1 2">TW-4</strain>
    </source>
</reference>
<comment type="caution">
    <text evidence="1">The sequence shown here is derived from an EMBL/GenBank/DDBJ whole genome shotgun (WGS) entry which is preliminary data.</text>
</comment>
<proteinExistence type="predicted"/>
<dbReference type="Proteomes" id="UP000583556">
    <property type="component" value="Unassembled WGS sequence"/>
</dbReference>
<gene>
    <name evidence="1" type="ORF">HHL27_22045</name>
</gene>
<sequence>MMAAPNLQADSADRNGVRADLLKFEVNGMRLAVDHVDGVVDRLAEAHALLSVLACAFEDAETVGYPAGDRCPISHMRPQVISKALAGR</sequence>
<accession>A0A7Y0BTL4</accession>
<evidence type="ECO:0000313" key="1">
    <source>
        <dbReference type="EMBL" id="NML96326.1"/>
    </source>
</evidence>
<evidence type="ECO:0000313" key="2">
    <source>
        <dbReference type="Proteomes" id="UP000583556"/>
    </source>
</evidence>
<name>A0A7Y0BTL4_9SPHN</name>
<organism evidence="1 2">
    <name type="scientific">Novosphingobium olei</name>
    <dbReference type="NCBI Taxonomy" id="2728851"/>
    <lineage>
        <taxon>Bacteria</taxon>
        <taxon>Pseudomonadati</taxon>
        <taxon>Pseudomonadota</taxon>
        <taxon>Alphaproteobacteria</taxon>
        <taxon>Sphingomonadales</taxon>
        <taxon>Sphingomonadaceae</taxon>
        <taxon>Novosphingobium</taxon>
    </lineage>
</organism>
<dbReference type="EMBL" id="JABBGM010000034">
    <property type="protein sequence ID" value="NML96326.1"/>
    <property type="molecule type" value="Genomic_DNA"/>
</dbReference>
<dbReference type="AlphaFoldDB" id="A0A7Y0BTL4"/>
<keyword evidence="2" id="KW-1185">Reference proteome</keyword>